<organism evidence="1">
    <name type="scientific">Desulfacinum infernum</name>
    <dbReference type="NCBI Taxonomy" id="35837"/>
    <lineage>
        <taxon>Bacteria</taxon>
        <taxon>Pseudomonadati</taxon>
        <taxon>Thermodesulfobacteriota</taxon>
        <taxon>Syntrophobacteria</taxon>
        <taxon>Syntrophobacterales</taxon>
        <taxon>Syntrophobacteraceae</taxon>
        <taxon>Desulfacinum</taxon>
    </lineage>
</organism>
<sequence length="132" mass="15253">MMKRWRSRTMRDADDGRVFTLDDLYAMIPDMQCLPGCTDCCRLFGVPSRTPEEDARIRAYLHTQGRTILPAQGTRCPYLSEAGCTIYPVRPFTCRLFGTSPTVLCPHGARPVELLHEDLEAEIHSRYRLFWR</sequence>
<evidence type="ECO:0000313" key="1">
    <source>
        <dbReference type="EMBL" id="HFK98492.1"/>
    </source>
</evidence>
<gene>
    <name evidence="1" type="ORF">ENS06_14360</name>
</gene>
<reference evidence="1" key="1">
    <citation type="journal article" date="2020" name="mSystems">
        <title>Genome- and Community-Level Interaction Insights into Carbon Utilization and Element Cycling Functions of Hydrothermarchaeota in Hydrothermal Sediment.</title>
        <authorList>
            <person name="Zhou Z."/>
            <person name="Liu Y."/>
            <person name="Xu W."/>
            <person name="Pan J."/>
            <person name="Luo Z.H."/>
            <person name="Li M."/>
        </authorList>
    </citation>
    <scope>NUCLEOTIDE SEQUENCE [LARGE SCALE GENOMIC DNA]</scope>
    <source>
        <strain evidence="1">SpSt-456</strain>
    </source>
</reference>
<accession>A0A832A0U2</accession>
<proteinExistence type="predicted"/>
<name>A0A832A0U2_9BACT</name>
<protein>
    <submittedName>
        <fullName evidence="1">YkgJ family cysteine cluster protein</fullName>
    </submittedName>
</protein>
<comment type="caution">
    <text evidence="1">The sequence shown here is derived from an EMBL/GenBank/DDBJ whole genome shotgun (WGS) entry which is preliminary data.</text>
</comment>
<dbReference type="EMBL" id="DSTK01000040">
    <property type="protein sequence ID" value="HFK98492.1"/>
    <property type="molecule type" value="Genomic_DNA"/>
</dbReference>
<dbReference type="AlphaFoldDB" id="A0A832A0U2"/>
<dbReference type="InterPro" id="IPR005358">
    <property type="entry name" value="Puta_zinc/iron-chelating_dom"/>
</dbReference>
<dbReference type="Pfam" id="PF03692">
    <property type="entry name" value="CxxCxxCC"/>
    <property type="match status" value="1"/>
</dbReference>